<dbReference type="AlphaFoldDB" id="A0A518E3D9"/>
<proteinExistence type="predicted"/>
<evidence type="ECO:0000313" key="3">
    <source>
        <dbReference type="EMBL" id="QDU98609.1"/>
    </source>
</evidence>
<dbReference type="SUPFAM" id="SSF49777">
    <property type="entry name" value="PEBP-like"/>
    <property type="match status" value="1"/>
</dbReference>
<keyword evidence="4" id="KW-1185">Reference proteome</keyword>
<feature type="region of interest" description="Disordered" evidence="1">
    <location>
        <begin position="417"/>
        <end position="479"/>
    </location>
</feature>
<evidence type="ECO:0000259" key="2">
    <source>
        <dbReference type="Pfam" id="PF14240"/>
    </source>
</evidence>
<organism evidence="3 4">
    <name type="scientific">Lignipirellula cremea</name>
    <dbReference type="NCBI Taxonomy" id="2528010"/>
    <lineage>
        <taxon>Bacteria</taxon>
        <taxon>Pseudomonadati</taxon>
        <taxon>Planctomycetota</taxon>
        <taxon>Planctomycetia</taxon>
        <taxon>Pirellulales</taxon>
        <taxon>Pirellulaceae</taxon>
        <taxon>Lignipirellula</taxon>
    </lineage>
</organism>
<dbReference type="CDD" id="cd00865">
    <property type="entry name" value="PEBP_bact_arch"/>
    <property type="match status" value="1"/>
</dbReference>
<accession>A0A518E3D9</accession>
<dbReference type="PANTHER" id="PTHR30289">
    <property type="entry name" value="UNCHARACTERIZED PROTEIN YBCL-RELATED"/>
    <property type="match status" value="1"/>
</dbReference>
<dbReference type="EMBL" id="CP036433">
    <property type="protein sequence ID" value="QDU98609.1"/>
    <property type="molecule type" value="Genomic_DNA"/>
</dbReference>
<dbReference type="Gene3D" id="2.30.30.700">
    <property type="entry name" value="SLA1 homology domain 1"/>
    <property type="match status" value="1"/>
</dbReference>
<reference evidence="3 4" key="1">
    <citation type="submission" date="2019-02" db="EMBL/GenBank/DDBJ databases">
        <title>Deep-cultivation of Planctomycetes and their phenomic and genomic characterization uncovers novel biology.</title>
        <authorList>
            <person name="Wiegand S."/>
            <person name="Jogler M."/>
            <person name="Boedeker C."/>
            <person name="Pinto D."/>
            <person name="Vollmers J."/>
            <person name="Rivas-Marin E."/>
            <person name="Kohn T."/>
            <person name="Peeters S.H."/>
            <person name="Heuer A."/>
            <person name="Rast P."/>
            <person name="Oberbeckmann S."/>
            <person name="Bunk B."/>
            <person name="Jeske O."/>
            <person name="Meyerdierks A."/>
            <person name="Storesund J.E."/>
            <person name="Kallscheuer N."/>
            <person name="Luecker S."/>
            <person name="Lage O.M."/>
            <person name="Pohl T."/>
            <person name="Merkel B.J."/>
            <person name="Hornburger P."/>
            <person name="Mueller R.-W."/>
            <person name="Bruemmer F."/>
            <person name="Labrenz M."/>
            <person name="Spormann A.M."/>
            <person name="Op den Camp H."/>
            <person name="Overmann J."/>
            <person name="Amann R."/>
            <person name="Jetten M.S.M."/>
            <person name="Mascher T."/>
            <person name="Medema M.H."/>
            <person name="Devos D.P."/>
            <person name="Kaster A.-K."/>
            <person name="Ovreas L."/>
            <person name="Rohde M."/>
            <person name="Galperin M.Y."/>
            <person name="Jogler C."/>
        </authorList>
    </citation>
    <scope>NUCLEOTIDE SEQUENCE [LARGE SCALE GENOMIC DNA]</scope>
    <source>
        <strain evidence="3 4">Pla85_3_4</strain>
    </source>
</reference>
<evidence type="ECO:0000256" key="1">
    <source>
        <dbReference type="SAM" id="MobiDB-lite"/>
    </source>
</evidence>
<dbReference type="InterPro" id="IPR025924">
    <property type="entry name" value="YHYH_dom"/>
</dbReference>
<dbReference type="Pfam" id="PF14240">
    <property type="entry name" value="YHYH"/>
    <property type="match status" value="1"/>
</dbReference>
<sequence length="617" mass="68186">MTLPDQPILNATQGARRMTIESKPMIHEKFLAVLATAAFVLCTSPALAHPGGHDHDEPHHPQASRTWTLATEGAHLHGAFVAAKDGKVQIRRDDGALATLAMDRLVPSDQKWITERLEEIKRLNTQQGSQLVAQKQPHPPAGKGTTKEQPAPMMLKYFKPFEKTLQLRWDEKYFYVGSNGLPAHPMMVGIRSWQQQVPIPQKYFGDNAWRIPLHPTPAREPMSAKNNFLRGAIALAVNGVPIFNPLNNRGDDAYLFGELDQYGGHCGRADDYHYHLAPVHLEKTTGKDQPIAYALDGYPIFGYQDEQAPDFAPLDWLNGHKDKAGNYHYHATKTYPYLNGGFYGEVTERDGQVDPQPRAEPLRPDLPPLRDAKIIRFEQTEPSSYRLTYEVRGKAGTVSYTLAADGTARFVFVDPSGKTVNETYSPRQPGPGKDDRPRPGDRPERRPPPRREPAAQSPRGAAANRESDLPRLPVTSASVTPQGRLSIDCTCDGAGQSPAIAWKDAPAGTKSFAVSIWHTAPDQEKSYWVVVNIPADVSQLVQNSKGVGQIGLNDKRRAEYDPMCSKGPGVKIYHVTVFALSAEPKLAAGKATRAQLLEAIQDITLAAGTLDFQYERK</sequence>
<dbReference type="KEGG" id="lcre:Pla8534_64800"/>
<feature type="compositionally biased region" description="Basic and acidic residues" evidence="1">
    <location>
        <begin position="432"/>
        <end position="453"/>
    </location>
</feature>
<feature type="region of interest" description="Disordered" evidence="1">
    <location>
        <begin position="126"/>
        <end position="148"/>
    </location>
</feature>
<dbReference type="InterPro" id="IPR005247">
    <property type="entry name" value="YbhB_YbcL/LppC-like"/>
</dbReference>
<protein>
    <submittedName>
        <fullName evidence="3">Putative kinase inhibitor protein</fullName>
    </submittedName>
</protein>
<dbReference type="Pfam" id="PF01161">
    <property type="entry name" value="PBP"/>
    <property type="match status" value="1"/>
</dbReference>
<feature type="domain" description="YHYH" evidence="2">
    <location>
        <begin position="209"/>
        <end position="304"/>
    </location>
</feature>
<gene>
    <name evidence="3" type="ORF">Pla8534_64800</name>
</gene>
<evidence type="ECO:0000313" key="4">
    <source>
        <dbReference type="Proteomes" id="UP000317648"/>
    </source>
</evidence>
<dbReference type="InterPro" id="IPR036610">
    <property type="entry name" value="PEBP-like_sf"/>
</dbReference>
<dbReference type="Proteomes" id="UP000317648">
    <property type="component" value="Chromosome"/>
</dbReference>
<feature type="region of interest" description="Disordered" evidence="1">
    <location>
        <begin position="347"/>
        <end position="367"/>
    </location>
</feature>
<dbReference type="Gene3D" id="3.90.280.10">
    <property type="entry name" value="PEBP-like"/>
    <property type="match status" value="1"/>
</dbReference>
<name>A0A518E3D9_9BACT</name>
<dbReference type="PANTHER" id="PTHR30289:SF8">
    <property type="entry name" value="YHYH DOMAIN-CONTAINING PROTEIN"/>
    <property type="match status" value="1"/>
</dbReference>
<dbReference type="InterPro" id="IPR008914">
    <property type="entry name" value="PEBP"/>
</dbReference>